<keyword evidence="3" id="KW-0809">Transit peptide</keyword>
<feature type="repeat" description="PPR" evidence="4">
    <location>
        <begin position="148"/>
        <end position="183"/>
    </location>
</feature>
<proteinExistence type="inferred from homology"/>
<reference evidence="5" key="2">
    <citation type="submission" date="2021-12" db="EMBL/GenBank/DDBJ databases">
        <title>Resequencing data analysis of finger millet.</title>
        <authorList>
            <person name="Hatakeyama M."/>
            <person name="Aluri S."/>
            <person name="Balachadran M.T."/>
            <person name="Sivarajan S.R."/>
            <person name="Poveda L."/>
            <person name="Shimizu-Inatsugi R."/>
            <person name="Schlapbach R."/>
            <person name="Sreeman S.M."/>
            <person name="Shimizu K.K."/>
        </authorList>
    </citation>
    <scope>NUCLEOTIDE SEQUENCE</scope>
</reference>
<dbReference type="Pfam" id="PF13812">
    <property type="entry name" value="PPR_3"/>
    <property type="match status" value="1"/>
</dbReference>
<dbReference type="InterPro" id="IPR002885">
    <property type="entry name" value="PPR_rpt"/>
</dbReference>
<name>A0AAV5DSW9_ELECO</name>
<dbReference type="NCBIfam" id="TIGR00756">
    <property type="entry name" value="PPR"/>
    <property type="match status" value="5"/>
</dbReference>
<dbReference type="Pfam" id="PF13041">
    <property type="entry name" value="PPR_2"/>
    <property type="match status" value="1"/>
</dbReference>
<sequence length="315" mass="34350">MLSSSRVRLSSIFAARPTATPPSKAQSSRAPHLVLAAAVERARCGTLGPKDAHHLLDELLEQATPVPERALNDFLAALVRVPPSASCSDGPALAISLFNRMSRGRGPQVAPPTACTYAILIDCCGRARRPDLALAFFGRLLSTGLGVDLVTFGNLLKCLCDARRTEEASDVLLRRMPEFACVPNVVMYSRLLKCFCDDRKSWRALELLRLMGRKGCSPDVVAYSTVINGLFKEGKVTKACDLFYEMIQQGISPNAATYNSVIDALCKTRAMDKAEVLLQQMIDKGVMPDNKTYNSLIHGYPLGANGRRQLGYSNK</sequence>
<evidence type="ECO:0000256" key="4">
    <source>
        <dbReference type="PROSITE-ProRule" id="PRU00708"/>
    </source>
</evidence>
<evidence type="ECO:0008006" key="7">
    <source>
        <dbReference type="Google" id="ProtNLM"/>
    </source>
</evidence>
<feature type="repeat" description="PPR" evidence="4">
    <location>
        <begin position="184"/>
        <end position="218"/>
    </location>
</feature>
<evidence type="ECO:0000256" key="1">
    <source>
        <dbReference type="ARBA" id="ARBA00007626"/>
    </source>
</evidence>
<feature type="repeat" description="PPR" evidence="4">
    <location>
        <begin position="113"/>
        <end position="147"/>
    </location>
</feature>
<evidence type="ECO:0000256" key="3">
    <source>
        <dbReference type="ARBA" id="ARBA00022946"/>
    </source>
</evidence>
<dbReference type="PROSITE" id="PS51375">
    <property type="entry name" value="PPR"/>
    <property type="match status" value="5"/>
</dbReference>
<dbReference type="AlphaFoldDB" id="A0AAV5DSW9"/>
<reference evidence="5" key="1">
    <citation type="journal article" date="2018" name="DNA Res.">
        <title>Multiple hybrid de novo genome assembly of finger millet, an orphan allotetraploid crop.</title>
        <authorList>
            <person name="Hatakeyama M."/>
            <person name="Aluri S."/>
            <person name="Balachadran M.T."/>
            <person name="Sivarajan S.R."/>
            <person name="Patrignani A."/>
            <person name="Gruter S."/>
            <person name="Poveda L."/>
            <person name="Shimizu-Inatsugi R."/>
            <person name="Baeten J."/>
            <person name="Francoijs K.J."/>
            <person name="Nataraja K.N."/>
            <person name="Reddy Y.A.N."/>
            <person name="Phadnis S."/>
            <person name="Ravikumar R.L."/>
            <person name="Schlapbach R."/>
            <person name="Sreeman S.M."/>
            <person name="Shimizu K.K."/>
        </authorList>
    </citation>
    <scope>NUCLEOTIDE SEQUENCE</scope>
</reference>
<evidence type="ECO:0000313" key="6">
    <source>
        <dbReference type="Proteomes" id="UP001054889"/>
    </source>
</evidence>
<dbReference type="PANTHER" id="PTHR46128">
    <property type="entry name" value="MITOCHONDRIAL GROUP I INTRON SPLICING FACTOR CCM1"/>
    <property type="match status" value="1"/>
</dbReference>
<organism evidence="5 6">
    <name type="scientific">Eleusine coracana subsp. coracana</name>
    <dbReference type="NCBI Taxonomy" id="191504"/>
    <lineage>
        <taxon>Eukaryota</taxon>
        <taxon>Viridiplantae</taxon>
        <taxon>Streptophyta</taxon>
        <taxon>Embryophyta</taxon>
        <taxon>Tracheophyta</taxon>
        <taxon>Spermatophyta</taxon>
        <taxon>Magnoliopsida</taxon>
        <taxon>Liliopsida</taxon>
        <taxon>Poales</taxon>
        <taxon>Poaceae</taxon>
        <taxon>PACMAD clade</taxon>
        <taxon>Chloridoideae</taxon>
        <taxon>Cynodonteae</taxon>
        <taxon>Eleusininae</taxon>
        <taxon>Eleusine</taxon>
    </lineage>
</organism>
<dbReference type="InterPro" id="IPR011990">
    <property type="entry name" value="TPR-like_helical_dom_sf"/>
</dbReference>
<feature type="repeat" description="PPR" evidence="4">
    <location>
        <begin position="254"/>
        <end position="288"/>
    </location>
</feature>
<dbReference type="InterPro" id="IPR050872">
    <property type="entry name" value="PPR_P_subfamily"/>
</dbReference>
<dbReference type="PANTHER" id="PTHR46128:SF285">
    <property type="entry name" value="PENTATRICOPEPTIDE REPEAT-CONTAINING PROTEIN"/>
    <property type="match status" value="1"/>
</dbReference>
<comment type="similarity">
    <text evidence="1">Belongs to the PPR family. P subfamily.</text>
</comment>
<dbReference type="Proteomes" id="UP001054889">
    <property type="component" value="Unassembled WGS sequence"/>
</dbReference>
<evidence type="ECO:0000313" key="5">
    <source>
        <dbReference type="EMBL" id="GJN13290.1"/>
    </source>
</evidence>
<dbReference type="EMBL" id="BQKI01000063">
    <property type="protein sequence ID" value="GJN13290.1"/>
    <property type="molecule type" value="Genomic_DNA"/>
</dbReference>
<comment type="caution">
    <text evidence="5">The sequence shown here is derived from an EMBL/GenBank/DDBJ whole genome shotgun (WGS) entry which is preliminary data.</text>
</comment>
<dbReference type="Gene3D" id="1.25.40.10">
    <property type="entry name" value="Tetratricopeptide repeat domain"/>
    <property type="match status" value="2"/>
</dbReference>
<gene>
    <name evidence="5" type="primary">ga31644</name>
    <name evidence="5" type="ORF">PR202_ga31644</name>
</gene>
<feature type="repeat" description="PPR" evidence="4">
    <location>
        <begin position="219"/>
        <end position="253"/>
    </location>
</feature>
<accession>A0AAV5DSW9</accession>
<keyword evidence="6" id="KW-1185">Reference proteome</keyword>
<keyword evidence="2" id="KW-0677">Repeat</keyword>
<evidence type="ECO:0000256" key="2">
    <source>
        <dbReference type="ARBA" id="ARBA00022737"/>
    </source>
</evidence>
<protein>
    <recommendedName>
        <fullName evidence="7">Pentatricopeptide repeat-containing protein</fullName>
    </recommendedName>
</protein>